<dbReference type="GO" id="GO:0007131">
    <property type="term" value="P:reciprocal meiotic recombination"/>
    <property type="evidence" value="ECO:0007669"/>
    <property type="project" value="TreeGrafter"/>
</dbReference>
<proteinExistence type="predicted"/>
<dbReference type="AlphaFoldDB" id="A0AAD1U8R4"/>
<name>A0AAD1U8R4_EUPCR</name>
<keyword evidence="2" id="KW-1133">Transmembrane helix</keyword>
<evidence type="ECO:0000313" key="4">
    <source>
        <dbReference type="Proteomes" id="UP001295684"/>
    </source>
</evidence>
<evidence type="ECO:0000256" key="1">
    <source>
        <dbReference type="SAM" id="MobiDB-lite"/>
    </source>
</evidence>
<keyword evidence="4" id="KW-1185">Reference proteome</keyword>
<dbReference type="GO" id="GO:0005634">
    <property type="term" value="C:nucleus"/>
    <property type="evidence" value="ECO:0007669"/>
    <property type="project" value="TreeGrafter"/>
</dbReference>
<keyword evidence="2" id="KW-0812">Transmembrane</keyword>
<sequence length="602" mass="70356">MPNCYLKTLKWSYKRIKDRDIFRQSISLTYNGKDNISNIVGGLVTLLMLLVLLGYSIILLRTMLQRTDVSWNLNSVRENLAQDNKILEWTKDDPKFKIFWSAYKTSLIPQEDLSKALKAEYHHFYVDSTDYTSGVTNTVFSNITNTSCDGSFNTTFDDYYNGEYNQPHCPDLSGLGLEGSTQNSKNYSYIEFIYSWCQFTECYEYSEPSRTAVNNSVLFVNVENRYVDLNDIENPIKPYFDKVYQIQYKMDRHVKIEFKLRRHEVVLEDAFFTLPWDSEPMYFNSLEDYDYQEEYLDVNDNTGRISITIIKDPIVDQHRRRVLNFLEVTGILGGLFEIFELGFGMVLGLYSSMLFKRRIYKDIQKYQDKFDKMEKCIQQLEYKVKQNQASRDEDDGGDEVSHEENQQEQDEESKQENDQLKLLEGGSIDNFGRETIQLRNLLHRQRELNHPDKSLPSEIPRFGIIKDFQSHKEHQPIKKSNFYIILEKYNKMDQAMNKLNHSLDCLNIVYSLKVLQRQTAYLLSKDAEFSESLKNNPDLLINFDSPEAASSSKTTHSTAKISPPPQNSLNESAQIINLHSTHKNRSQQYLSGQLRQAEHQPS</sequence>
<feature type="region of interest" description="Disordered" evidence="1">
    <location>
        <begin position="386"/>
        <end position="417"/>
    </location>
</feature>
<dbReference type="PANTHER" id="PTHR31398:SF0">
    <property type="entry name" value="MEIOTIC NUCLEAR DIVISION PROTEIN 1 HOMOLOG"/>
    <property type="match status" value="1"/>
</dbReference>
<evidence type="ECO:0000256" key="2">
    <source>
        <dbReference type="SAM" id="Phobius"/>
    </source>
</evidence>
<dbReference type="Proteomes" id="UP001295684">
    <property type="component" value="Unassembled WGS sequence"/>
</dbReference>
<gene>
    <name evidence="3" type="ORF">ECRASSUSDP1_LOCUS2454</name>
</gene>
<reference evidence="3" key="1">
    <citation type="submission" date="2023-07" db="EMBL/GenBank/DDBJ databases">
        <authorList>
            <consortium name="AG Swart"/>
            <person name="Singh M."/>
            <person name="Singh A."/>
            <person name="Seah K."/>
            <person name="Emmerich C."/>
        </authorList>
    </citation>
    <scope>NUCLEOTIDE SEQUENCE</scope>
    <source>
        <strain evidence="3">DP1</strain>
    </source>
</reference>
<keyword evidence="2" id="KW-0472">Membrane</keyword>
<feature type="compositionally biased region" description="Low complexity" evidence="1">
    <location>
        <begin position="548"/>
        <end position="561"/>
    </location>
</feature>
<evidence type="ECO:0000313" key="3">
    <source>
        <dbReference type="EMBL" id="CAI2361144.1"/>
    </source>
</evidence>
<feature type="transmembrane region" description="Helical" evidence="2">
    <location>
        <begin position="39"/>
        <end position="60"/>
    </location>
</feature>
<accession>A0AAD1U8R4</accession>
<feature type="transmembrane region" description="Helical" evidence="2">
    <location>
        <begin position="328"/>
        <end position="350"/>
    </location>
</feature>
<protein>
    <submittedName>
        <fullName evidence="3">Uncharacterized protein</fullName>
    </submittedName>
</protein>
<dbReference type="EMBL" id="CAMPGE010002346">
    <property type="protein sequence ID" value="CAI2361144.1"/>
    <property type="molecule type" value="Genomic_DNA"/>
</dbReference>
<feature type="region of interest" description="Disordered" evidence="1">
    <location>
        <begin position="544"/>
        <end position="569"/>
    </location>
</feature>
<dbReference type="PANTHER" id="PTHR31398">
    <property type="entry name" value="MEIOTIC NUCLEAR DIVISION PROTEIN 1 HOMOLOG"/>
    <property type="match status" value="1"/>
</dbReference>
<comment type="caution">
    <text evidence="3">The sequence shown here is derived from an EMBL/GenBank/DDBJ whole genome shotgun (WGS) entry which is preliminary data.</text>
</comment>
<organism evidence="3 4">
    <name type="scientific">Euplotes crassus</name>
    <dbReference type="NCBI Taxonomy" id="5936"/>
    <lineage>
        <taxon>Eukaryota</taxon>
        <taxon>Sar</taxon>
        <taxon>Alveolata</taxon>
        <taxon>Ciliophora</taxon>
        <taxon>Intramacronucleata</taxon>
        <taxon>Spirotrichea</taxon>
        <taxon>Hypotrichia</taxon>
        <taxon>Euplotida</taxon>
        <taxon>Euplotidae</taxon>
        <taxon>Moneuplotes</taxon>
    </lineage>
</organism>